<sequence length="126" mass="13923">MAVTLNGIALSGSMQLVERYSAKTGAMSFKRTLGGKFRVYAAPVFGGREAALVSTEETGWIDYTTVQAIENIAHLVGDPMELVYHNETYMCVIDHSKVPYKFTPLIVRAIPLSTDMFYGEINLVLL</sequence>
<proteinExistence type="predicted"/>
<evidence type="ECO:0000313" key="1">
    <source>
        <dbReference type="EMBL" id="TXG76032.1"/>
    </source>
</evidence>
<comment type="caution">
    <text evidence="1">The sequence shown here is derived from an EMBL/GenBank/DDBJ whole genome shotgun (WGS) entry which is preliminary data.</text>
</comment>
<name>A0A5C7J533_9BACT</name>
<gene>
    <name evidence="1" type="ORF">E6Q11_05625</name>
</gene>
<dbReference type="AlphaFoldDB" id="A0A5C7J533"/>
<organism evidence="1 2">
    <name type="scientific">Candidatus Dojkabacteria bacterium</name>
    <dbReference type="NCBI Taxonomy" id="2099670"/>
    <lineage>
        <taxon>Bacteria</taxon>
        <taxon>Candidatus Dojkabacteria</taxon>
    </lineage>
</organism>
<dbReference type="Proteomes" id="UP000321026">
    <property type="component" value="Unassembled WGS sequence"/>
</dbReference>
<evidence type="ECO:0000313" key="2">
    <source>
        <dbReference type="Proteomes" id="UP000321026"/>
    </source>
</evidence>
<reference evidence="1 2" key="1">
    <citation type="submission" date="2018-09" db="EMBL/GenBank/DDBJ databases">
        <title>Metagenome Assembled Genomes from an Advanced Water Purification Facility.</title>
        <authorList>
            <person name="Stamps B.W."/>
            <person name="Spear J.R."/>
        </authorList>
    </citation>
    <scope>NUCLEOTIDE SEQUENCE [LARGE SCALE GENOMIC DNA]</scope>
    <source>
        <strain evidence="1">Bin_63_2</strain>
    </source>
</reference>
<protein>
    <submittedName>
        <fullName evidence="1">Uncharacterized protein</fullName>
    </submittedName>
</protein>
<accession>A0A5C7J533</accession>
<dbReference type="EMBL" id="SSDS01000087">
    <property type="protein sequence ID" value="TXG76032.1"/>
    <property type="molecule type" value="Genomic_DNA"/>
</dbReference>